<evidence type="ECO:0000313" key="6">
    <source>
        <dbReference type="EMBL" id="HGT46540.1"/>
    </source>
</evidence>
<evidence type="ECO:0000256" key="4">
    <source>
        <dbReference type="ARBA" id="ARBA00035204"/>
    </source>
</evidence>
<dbReference type="GO" id="GO:0022625">
    <property type="term" value="C:cytosolic large ribosomal subunit"/>
    <property type="evidence" value="ECO:0007669"/>
    <property type="project" value="TreeGrafter"/>
</dbReference>
<dbReference type="Pfam" id="PF00831">
    <property type="entry name" value="Ribosomal_L29"/>
    <property type="match status" value="1"/>
</dbReference>
<gene>
    <name evidence="5" type="primary">rpmC</name>
    <name evidence="6" type="ORF">ENS56_00715</name>
</gene>
<dbReference type="Gene3D" id="1.10.287.310">
    <property type="match status" value="1"/>
</dbReference>
<dbReference type="PROSITE" id="PS00579">
    <property type="entry name" value="RIBOSOMAL_L29"/>
    <property type="match status" value="1"/>
</dbReference>
<organism evidence="6">
    <name type="scientific">Ignavibacterium album</name>
    <dbReference type="NCBI Taxonomy" id="591197"/>
    <lineage>
        <taxon>Bacteria</taxon>
        <taxon>Pseudomonadati</taxon>
        <taxon>Ignavibacteriota</taxon>
        <taxon>Ignavibacteria</taxon>
        <taxon>Ignavibacteriales</taxon>
        <taxon>Ignavibacteriaceae</taxon>
        <taxon>Ignavibacterium</taxon>
    </lineage>
</organism>
<dbReference type="CDD" id="cd00427">
    <property type="entry name" value="Ribosomal_L29_HIP"/>
    <property type="match status" value="1"/>
</dbReference>
<dbReference type="SUPFAM" id="SSF46561">
    <property type="entry name" value="Ribosomal protein L29 (L29p)"/>
    <property type="match status" value="1"/>
</dbReference>
<dbReference type="InterPro" id="IPR001854">
    <property type="entry name" value="Ribosomal_uL29"/>
</dbReference>
<evidence type="ECO:0000256" key="5">
    <source>
        <dbReference type="HAMAP-Rule" id="MF_00374"/>
    </source>
</evidence>
<comment type="caution">
    <text evidence="6">The sequence shown here is derived from an EMBL/GenBank/DDBJ whole genome shotgun (WGS) entry which is preliminary data.</text>
</comment>
<accession>A0A832G668</accession>
<proteinExistence type="inferred from homology"/>
<protein>
    <recommendedName>
        <fullName evidence="4 5">Large ribosomal subunit protein uL29</fullName>
    </recommendedName>
</protein>
<keyword evidence="3 5" id="KW-0687">Ribonucleoprotein</keyword>
<dbReference type="InterPro" id="IPR018254">
    <property type="entry name" value="Ribosomal_uL29_CS"/>
</dbReference>
<evidence type="ECO:0000256" key="1">
    <source>
        <dbReference type="ARBA" id="ARBA00009254"/>
    </source>
</evidence>
<dbReference type="NCBIfam" id="TIGR00012">
    <property type="entry name" value="L29"/>
    <property type="match status" value="1"/>
</dbReference>
<dbReference type="EMBL" id="DSVI01000004">
    <property type="protein sequence ID" value="HGT46540.1"/>
    <property type="molecule type" value="Genomic_DNA"/>
</dbReference>
<reference evidence="6" key="1">
    <citation type="journal article" date="2020" name="mSystems">
        <title>Genome- and Community-Level Interaction Insights into Carbon Utilization and Element Cycling Functions of Hydrothermarchaeota in Hydrothermal Sediment.</title>
        <authorList>
            <person name="Zhou Z."/>
            <person name="Liu Y."/>
            <person name="Xu W."/>
            <person name="Pan J."/>
            <person name="Luo Z.H."/>
            <person name="Li M."/>
        </authorList>
    </citation>
    <scope>NUCLEOTIDE SEQUENCE [LARGE SCALE GENOMIC DNA]</scope>
    <source>
        <strain evidence="6">SpSt-500</strain>
    </source>
</reference>
<evidence type="ECO:0000256" key="2">
    <source>
        <dbReference type="ARBA" id="ARBA00022980"/>
    </source>
</evidence>
<sequence length="78" mass="9310">MKIYEIREMSTDELIRRIQEEEKNLVDLRFSHHLKQLTNTAKLKLVRRDIAKMKTVLRERELQAQKEAKSKTKEGAES</sequence>
<keyword evidence="2 5" id="KW-0689">Ribosomal protein</keyword>
<dbReference type="AlphaFoldDB" id="A0A832G668"/>
<dbReference type="GO" id="GO:0006412">
    <property type="term" value="P:translation"/>
    <property type="evidence" value="ECO:0007669"/>
    <property type="project" value="UniProtKB-UniRule"/>
</dbReference>
<dbReference type="InterPro" id="IPR036049">
    <property type="entry name" value="Ribosomal_uL29_sf"/>
</dbReference>
<dbReference type="GO" id="GO:0003735">
    <property type="term" value="F:structural constituent of ribosome"/>
    <property type="evidence" value="ECO:0007669"/>
    <property type="project" value="InterPro"/>
</dbReference>
<dbReference type="HAMAP" id="MF_00374">
    <property type="entry name" value="Ribosomal_uL29"/>
    <property type="match status" value="1"/>
</dbReference>
<name>A0A832G668_9BACT</name>
<evidence type="ECO:0000256" key="3">
    <source>
        <dbReference type="ARBA" id="ARBA00023274"/>
    </source>
</evidence>
<comment type="similarity">
    <text evidence="1 5">Belongs to the universal ribosomal protein uL29 family.</text>
</comment>
<dbReference type="InterPro" id="IPR050063">
    <property type="entry name" value="Ribosomal_protein_uL29"/>
</dbReference>
<dbReference type="PANTHER" id="PTHR10916:SF0">
    <property type="entry name" value="LARGE RIBOSOMAL SUBUNIT PROTEIN UL29C"/>
    <property type="match status" value="1"/>
</dbReference>
<dbReference type="PANTHER" id="PTHR10916">
    <property type="entry name" value="60S RIBOSOMAL PROTEIN L35/50S RIBOSOMAL PROTEIN L29"/>
    <property type="match status" value="1"/>
</dbReference>